<gene>
    <name evidence="1" type="ORF">HZH66_015325</name>
</gene>
<evidence type="ECO:0000313" key="1">
    <source>
        <dbReference type="EMBL" id="KAF7379091.1"/>
    </source>
</evidence>
<keyword evidence="2" id="KW-1185">Reference proteome</keyword>
<evidence type="ECO:0000313" key="2">
    <source>
        <dbReference type="Proteomes" id="UP000614350"/>
    </source>
</evidence>
<accession>A0A834J0G5</accession>
<name>A0A834J0G5_VESVU</name>
<comment type="caution">
    <text evidence="1">The sequence shown here is derived from an EMBL/GenBank/DDBJ whole genome shotgun (WGS) entry which is preliminary data.</text>
</comment>
<sequence>MRTRRPGSAEPRLNAAHPPSVDARSTFTFITPLGFAVPMTRAHVRLLGPCFKTGPESTQSSSVADRYYCVLPVRGLRLPTVGQARGRHRVRTSETLTALAAGPTQFYNCGKIPYKFDRRAAGRATEGLTRAPKRRDSLPLGP</sequence>
<proteinExistence type="predicted"/>
<dbReference type="AlphaFoldDB" id="A0A834J0G5"/>
<organism evidence="1 2">
    <name type="scientific">Vespula vulgaris</name>
    <name type="common">Yellow jacket</name>
    <name type="synonym">Wasp</name>
    <dbReference type="NCBI Taxonomy" id="7454"/>
    <lineage>
        <taxon>Eukaryota</taxon>
        <taxon>Metazoa</taxon>
        <taxon>Ecdysozoa</taxon>
        <taxon>Arthropoda</taxon>
        <taxon>Hexapoda</taxon>
        <taxon>Insecta</taxon>
        <taxon>Pterygota</taxon>
        <taxon>Neoptera</taxon>
        <taxon>Endopterygota</taxon>
        <taxon>Hymenoptera</taxon>
        <taxon>Apocrita</taxon>
        <taxon>Aculeata</taxon>
        <taxon>Vespoidea</taxon>
        <taxon>Vespidae</taxon>
        <taxon>Vespinae</taxon>
        <taxon>Vespula</taxon>
    </lineage>
</organism>
<dbReference type="EMBL" id="JACSEA010000024">
    <property type="protein sequence ID" value="KAF7379091.1"/>
    <property type="molecule type" value="Genomic_DNA"/>
</dbReference>
<dbReference type="Proteomes" id="UP000614350">
    <property type="component" value="Unassembled WGS sequence"/>
</dbReference>
<protein>
    <submittedName>
        <fullName evidence="1">Uncharacterized protein</fullName>
    </submittedName>
</protein>
<reference evidence="1" key="1">
    <citation type="journal article" date="2020" name="G3 (Bethesda)">
        <title>High-Quality Assemblies for Three Invasive Social Wasps from the &lt;i&gt;Vespula&lt;/i&gt; Genus.</title>
        <authorList>
            <person name="Harrop T.W.R."/>
            <person name="Guhlin J."/>
            <person name="McLaughlin G.M."/>
            <person name="Permina E."/>
            <person name="Stockwell P."/>
            <person name="Gilligan J."/>
            <person name="Le Lec M.F."/>
            <person name="Gruber M.A.M."/>
            <person name="Quinn O."/>
            <person name="Lovegrove M."/>
            <person name="Duncan E.J."/>
            <person name="Remnant E.J."/>
            <person name="Van Eeckhoven J."/>
            <person name="Graham B."/>
            <person name="Knapp R.A."/>
            <person name="Langford K.W."/>
            <person name="Kronenberg Z."/>
            <person name="Press M.O."/>
            <person name="Eacker S.M."/>
            <person name="Wilson-Rankin E.E."/>
            <person name="Purcell J."/>
            <person name="Lester P.J."/>
            <person name="Dearden P.K."/>
        </authorList>
    </citation>
    <scope>NUCLEOTIDE SEQUENCE</scope>
    <source>
        <strain evidence="1">Marl-1</strain>
    </source>
</reference>